<feature type="chain" id="PRO_5030106206" evidence="1">
    <location>
        <begin position="28"/>
        <end position="181"/>
    </location>
</feature>
<dbReference type="EMBL" id="CP041186">
    <property type="protein sequence ID" value="QDG49785.1"/>
    <property type="molecule type" value="Genomic_DNA"/>
</dbReference>
<organism evidence="2 3">
    <name type="scientific">Persicimonas caeni</name>
    <dbReference type="NCBI Taxonomy" id="2292766"/>
    <lineage>
        <taxon>Bacteria</taxon>
        <taxon>Deltaproteobacteria</taxon>
        <taxon>Bradymonadales</taxon>
        <taxon>Bradymonadaceae</taxon>
        <taxon>Persicimonas</taxon>
    </lineage>
</organism>
<feature type="signal peptide" evidence="1">
    <location>
        <begin position="1"/>
        <end position="27"/>
    </location>
</feature>
<accession>A0A5B8Y4S3</accession>
<reference evidence="2 3" key="1">
    <citation type="submission" date="2019-06" db="EMBL/GenBank/DDBJ databases">
        <title>Persicimonas caeni gen. nov., sp. nov., a predatory bacterium isolated from solar saltern.</title>
        <authorList>
            <person name="Wang S."/>
        </authorList>
    </citation>
    <scope>NUCLEOTIDE SEQUENCE [LARGE SCALE GENOMIC DNA]</scope>
    <source>
        <strain evidence="2 3">YN101</strain>
    </source>
</reference>
<evidence type="ECO:0000313" key="3">
    <source>
        <dbReference type="Proteomes" id="UP000315995"/>
    </source>
</evidence>
<evidence type="ECO:0000256" key="1">
    <source>
        <dbReference type="SAM" id="SignalP"/>
    </source>
</evidence>
<accession>A0A4Y6PPU6</accession>
<dbReference type="AlphaFoldDB" id="A0A4Y6PPU6"/>
<name>A0A4Y6PPU6_PERCE</name>
<dbReference type="PROSITE" id="PS51257">
    <property type="entry name" value="PROKAR_LIPOPROTEIN"/>
    <property type="match status" value="1"/>
</dbReference>
<dbReference type="RefSeq" id="WP_141196282.1">
    <property type="nucleotide sequence ID" value="NZ_CP041186.1"/>
</dbReference>
<gene>
    <name evidence="2" type="ORF">FIV42_03235</name>
</gene>
<evidence type="ECO:0000313" key="2">
    <source>
        <dbReference type="EMBL" id="QDG49785.1"/>
    </source>
</evidence>
<dbReference type="Proteomes" id="UP000315995">
    <property type="component" value="Chromosome"/>
</dbReference>
<sequence length="181" mass="19920">MLKMKKRSLSFLLFATSTLLSSTGAAATIACEDAVGDMWFDVYNGNPFSYYTAVTVVTPWGTVSDHEEGDYLNEVNFSNCPTMSYPWQYMCEKSAETEGYPTMSGSHRLETSLASDGSTTSIEATVELDGWTNPILFSPTSCSEYEDGWNYIIRGQVPAAFGGSYNVTIKYLAVPHEVESL</sequence>
<proteinExistence type="predicted"/>
<keyword evidence="1" id="KW-0732">Signal</keyword>
<keyword evidence="3" id="KW-1185">Reference proteome</keyword>
<protein>
    <submittedName>
        <fullName evidence="2">Uncharacterized protein</fullName>
    </submittedName>
</protein>